<accession>A0ACD3AU42</accession>
<keyword evidence="2" id="KW-1185">Reference proteome</keyword>
<dbReference type="Proteomes" id="UP000308600">
    <property type="component" value="Unassembled WGS sequence"/>
</dbReference>
<gene>
    <name evidence="1" type="ORF">BDN72DRAFT_612614</name>
</gene>
<evidence type="ECO:0000313" key="1">
    <source>
        <dbReference type="EMBL" id="TFK69473.1"/>
    </source>
</evidence>
<proteinExistence type="predicted"/>
<organism evidence="1 2">
    <name type="scientific">Pluteus cervinus</name>
    <dbReference type="NCBI Taxonomy" id="181527"/>
    <lineage>
        <taxon>Eukaryota</taxon>
        <taxon>Fungi</taxon>
        <taxon>Dikarya</taxon>
        <taxon>Basidiomycota</taxon>
        <taxon>Agaricomycotina</taxon>
        <taxon>Agaricomycetes</taxon>
        <taxon>Agaricomycetidae</taxon>
        <taxon>Agaricales</taxon>
        <taxon>Pluteineae</taxon>
        <taxon>Pluteaceae</taxon>
        <taxon>Pluteus</taxon>
    </lineage>
</organism>
<name>A0ACD3AU42_9AGAR</name>
<protein>
    <submittedName>
        <fullName evidence="1">Uncharacterized protein</fullName>
    </submittedName>
</protein>
<reference evidence="1 2" key="1">
    <citation type="journal article" date="2019" name="Nat. Ecol. Evol.">
        <title>Megaphylogeny resolves global patterns of mushroom evolution.</title>
        <authorList>
            <person name="Varga T."/>
            <person name="Krizsan K."/>
            <person name="Foldi C."/>
            <person name="Dima B."/>
            <person name="Sanchez-Garcia M."/>
            <person name="Sanchez-Ramirez S."/>
            <person name="Szollosi G.J."/>
            <person name="Szarkandi J.G."/>
            <person name="Papp V."/>
            <person name="Albert L."/>
            <person name="Andreopoulos W."/>
            <person name="Angelini C."/>
            <person name="Antonin V."/>
            <person name="Barry K.W."/>
            <person name="Bougher N.L."/>
            <person name="Buchanan P."/>
            <person name="Buyck B."/>
            <person name="Bense V."/>
            <person name="Catcheside P."/>
            <person name="Chovatia M."/>
            <person name="Cooper J."/>
            <person name="Damon W."/>
            <person name="Desjardin D."/>
            <person name="Finy P."/>
            <person name="Geml J."/>
            <person name="Haridas S."/>
            <person name="Hughes K."/>
            <person name="Justo A."/>
            <person name="Karasinski D."/>
            <person name="Kautmanova I."/>
            <person name="Kiss B."/>
            <person name="Kocsube S."/>
            <person name="Kotiranta H."/>
            <person name="LaButti K.M."/>
            <person name="Lechner B.E."/>
            <person name="Liimatainen K."/>
            <person name="Lipzen A."/>
            <person name="Lukacs Z."/>
            <person name="Mihaltcheva S."/>
            <person name="Morgado L.N."/>
            <person name="Niskanen T."/>
            <person name="Noordeloos M.E."/>
            <person name="Ohm R.A."/>
            <person name="Ortiz-Santana B."/>
            <person name="Ovrebo C."/>
            <person name="Racz N."/>
            <person name="Riley R."/>
            <person name="Savchenko A."/>
            <person name="Shiryaev A."/>
            <person name="Soop K."/>
            <person name="Spirin V."/>
            <person name="Szebenyi C."/>
            <person name="Tomsovsky M."/>
            <person name="Tulloss R.E."/>
            <person name="Uehling J."/>
            <person name="Grigoriev I.V."/>
            <person name="Vagvolgyi C."/>
            <person name="Papp T."/>
            <person name="Martin F.M."/>
            <person name="Miettinen O."/>
            <person name="Hibbett D.S."/>
            <person name="Nagy L.G."/>
        </authorList>
    </citation>
    <scope>NUCLEOTIDE SEQUENCE [LARGE SCALE GENOMIC DNA]</scope>
    <source>
        <strain evidence="1 2">NL-1719</strain>
    </source>
</reference>
<dbReference type="EMBL" id="ML208330">
    <property type="protein sequence ID" value="TFK69473.1"/>
    <property type="molecule type" value="Genomic_DNA"/>
</dbReference>
<evidence type="ECO:0000313" key="2">
    <source>
        <dbReference type="Proteomes" id="UP000308600"/>
    </source>
</evidence>
<sequence>MSLLFSLPLLRLSFDITWFHKELNKLPIPKPLSFTSVTHLHLIGMDVTLRAEEIELYFPNLTHMALNGDMDIDECVSHQSILDCWGDQLQVLIWHTISQDSVSDDPRVVLMAPIWNYVHDWNEATKDGPSSVWTRAEVEVERRRRSVKVAST</sequence>